<dbReference type="Gene3D" id="1.10.10.10">
    <property type="entry name" value="Winged helix-like DNA-binding domain superfamily/Winged helix DNA-binding domain"/>
    <property type="match status" value="1"/>
</dbReference>
<dbReference type="SUPFAM" id="SSF46955">
    <property type="entry name" value="Putative DNA-binding domain"/>
    <property type="match status" value="1"/>
</dbReference>
<accession>A0A8J3EAU1</accession>
<organism evidence="2 3">
    <name type="scientific">Caldovatus sediminis</name>
    <dbReference type="NCBI Taxonomy" id="2041189"/>
    <lineage>
        <taxon>Bacteria</taxon>
        <taxon>Pseudomonadati</taxon>
        <taxon>Pseudomonadota</taxon>
        <taxon>Alphaproteobacteria</taxon>
        <taxon>Acetobacterales</taxon>
        <taxon>Roseomonadaceae</taxon>
        <taxon>Caldovatus</taxon>
    </lineage>
</organism>
<proteinExistence type="predicted"/>
<dbReference type="AlphaFoldDB" id="A0A8J3EAU1"/>
<gene>
    <name evidence="2" type="ORF">GCM10010964_18360</name>
</gene>
<dbReference type="EMBL" id="BMKS01000004">
    <property type="protein sequence ID" value="GGG30782.1"/>
    <property type="molecule type" value="Genomic_DNA"/>
</dbReference>
<evidence type="ECO:0000313" key="3">
    <source>
        <dbReference type="Proteomes" id="UP000597507"/>
    </source>
</evidence>
<dbReference type="Proteomes" id="UP000597507">
    <property type="component" value="Unassembled WGS sequence"/>
</dbReference>
<dbReference type="InterPro" id="IPR009061">
    <property type="entry name" value="DNA-bd_dom_put_sf"/>
</dbReference>
<name>A0A8J3EAU1_9PROT</name>
<dbReference type="InterPro" id="IPR036388">
    <property type="entry name" value="WH-like_DNA-bd_sf"/>
</dbReference>
<keyword evidence="3" id="KW-1185">Reference proteome</keyword>
<reference evidence="2 3" key="1">
    <citation type="journal article" date="2014" name="Int. J. Syst. Evol. Microbiol.">
        <title>Complete genome sequence of Corynebacterium casei LMG S-19264T (=DSM 44701T), isolated from a smear-ripened cheese.</title>
        <authorList>
            <consortium name="US DOE Joint Genome Institute (JGI-PGF)"/>
            <person name="Walter F."/>
            <person name="Albersmeier A."/>
            <person name="Kalinowski J."/>
            <person name="Ruckert C."/>
        </authorList>
    </citation>
    <scope>NUCLEOTIDE SEQUENCE [LARGE SCALE GENOMIC DNA]</scope>
    <source>
        <strain evidence="2 3">CGMCC 1.16330</strain>
    </source>
</reference>
<comment type="caution">
    <text evidence="2">The sequence shown here is derived from an EMBL/GenBank/DDBJ whole genome shotgun (WGS) entry which is preliminary data.</text>
</comment>
<protein>
    <recommendedName>
        <fullName evidence="1">HTH Mu-type domain-containing protein</fullName>
    </recommendedName>
</protein>
<dbReference type="PROSITE" id="PS51702">
    <property type="entry name" value="HTH_MU"/>
    <property type="match status" value="1"/>
</dbReference>
<sequence>MLSREWFTAAALAALALPGLPRSKPAVIALAKRAGWQHPEAEGRLWRRRRGRGGGVEYHCSVLPAAAQAVLARMSAAGAAEGDGRAALLALLAAVDLEALVAAHAIARQVHRERFGREPDAARLRRWTAALYGVLCETPADGEGAAGC</sequence>
<evidence type="ECO:0000313" key="2">
    <source>
        <dbReference type="EMBL" id="GGG30782.1"/>
    </source>
</evidence>
<dbReference type="Pfam" id="PF02316">
    <property type="entry name" value="HTH_Tnp_Mu_1"/>
    <property type="match status" value="1"/>
</dbReference>
<feature type="domain" description="HTH Mu-type" evidence="1">
    <location>
        <begin position="5"/>
        <end position="79"/>
    </location>
</feature>
<dbReference type="InterPro" id="IPR003314">
    <property type="entry name" value="Mu-type_HTH"/>
</dbReference>
<dbReference type="GO" id="GO:0003677">
    <property type="term" value="F:DNA binding"/>
    <property type="evidence" value="ECO:0007669"/>
    <property type="project" value="InterPro"/>
</dbReference>
<evidence type="ECO:0000259" key="1">
    <source>
        <dbReference type="PROSITE" id="PS51702"/>
    </source>
</evidence>
<dbReference type="RefSeq" id="WP_188899705.1">
    <property type="nucleotide sequence ID" value="NZ_BMKS01000004.1"/>
</dbReference>